<dbReference type="EMBL" id="JAGGLM010000001">
    <property type="protein sequence ID" value="MBP2031822.1"/>
    <property type="molecule type" value="Genomic_DNA"/>
</dbReference>
<evidence type="ECO:0000256" key="7">
    <source>
        <dbReference type="ARBA" id="ARBA00023288"/>
    </source>
</evidence>
<dbReference type="Pfam" id="PF25198">
    <property type="entry name" value="Spore_GerAC_N"/>
    <property type="match status" value="1"/>
</dbReference>
<dbReference type="NCBIfam" id="TIGR02887">
    <property type="entry name" value="spore_ger_x_C"/>
    <property type="match status" value="1"/>
</dbReference>
<evidence type="ECO:0000256" key="4">
    <source>
        <dbReference type="ARBA" id="ARBA00022729"/>
    </source>
</evidence>
<dbReference type="InterPro" id="IPR046953">
    <property type="entry name" value="Spore_GerAC-like_C"/>
</dbReference>
<accession>A0ABS4KP59</accession>
<comment type="similarity">
    <text evidence="2">Belongs to the GerABKC lipoprotein family.</text>
</comment>
<evidence type="ECO:0000313" key="10">
    <source>
        <dbReference type="EMBL" id="MBP2031822.1"/>
    </source>
</evidence>
<dbReference type="Gene3D" id="3.30.300.210">
    <property type="entry name" value="Nutrient germinant receptor protein C, domain 3"/>
    <property type="match status" value="1"/>
</dbReference>
<protein>
    <submittedName>
        <fullName evidence="10">Ger(X)C family germination protein</fullName>
    </submittedName>
</protein>
<keyword evidence="3" id="KW-0309">Germination</keyword>
<dbReference type="Pfam" id="PF05504">
    <property type="entry name" value="Spore_GerAC"/>
    <property type="match status" value="1"/>
</dbReference>
<evidence type="ECO:0000256" key="3">
    <source>
        <dbReference type="ARBA" id="ARBA00022544"/>
    </source>
</evidence>
<dbReference type="PANTHER" id="PTHR35789:SF1">
    <property type="entry name" value="SPORE GERMINATION PROTEIN B3"/>
    <property type="match status" value="1"/>
</dbReference>
<dbReference type="Proteomes" id="UP001519307">
    <property type="component" value="Unassembled WGS sequence"/>
</dbReference>
<name>A0ABS4KP59_9CLOT</name>
<proteinExistence type="inferred from homology"/>
<comment type="caution">
    <text evidence="10">The sequence shown here is derived from an EMBL/GenBank/DDBJ whole genome shotgun (WGS) entry which is preliminary data.</text>
</comment>
<keyword evidence="6" id="KW-0564">Palmitate</keyword>
<keyword evidence="5" id="KW-0472">Membrane</keyword>
<comment type="subcellular location">
    <subcellularLocation>
        <location evidence="1">Membrane</location>
        <topology evidence="1">Lipid-anchor</topology>
    </subcellularLocation>
</comment>
<keyword evidence="7" id="KW-0449">Lipoprotein</keyword>
<evidence type="ECO:0000313" key="11">
    <source>
        <dbReference type="Proteomes" id="UP001519307"/>
    </source>
</evidence>
<evidence type="ECO:0000256" key="2">
    <source>
        <dbReference type="ARBA" id="ARBA00007886"/>
    </source>
</evidence>
<feature type="domain" description="Spore germination protein N-terminal" evidence="9">
    <location>
        <begin position="22"/>
        <end position="195"/>
    </location>
</feature>
<dbReference type="InterPro" id="IPR008844">
    <property type="entry name" value="Spore_GerAC-like"/>
</dbReference>
<evidence type="ECO:0000256" key="5">
    <source>
        <dbReference type="ARBA" id="ARBA00023136"/>
    </source>
</evidence>
<evidence type="ECO:0000259" key="9">
    <source>
        <dbReference type="Pfam" id="PF25198"/>
    </source>
</evidence>
<gene>
    <name evidence="10" type="ORF">J2Z42_000487</name>
</gene>
<dbReference type="PANTHER" id="PTHR35789">
    <property type="entry name" value="SPORE GERMINATION PROTEIN B3"/>
    <property type="match status" value="1"/>
</dbReference>
<sequence length="383" mass="43294">MKKIASILITIIICLPLTGCWDSVETEKLGVVTLLGVQLSKNNNIKVTIQELSPKSQSSGNQPPSNASNRPFYVYSEEGSSISGAIQKISSSEHQKIYFAHTKIIILDENLVESIGIEPVIDFYERTPEMRLKTRILISKSGQLDKIMNINTGLNVDTGSMLEETISNEKYNSYLTVNYLKDFIEILSKPGSEAYSSGISLLNIKSNNKITIKDTAVFKKYKMIGWLKKQESRGLAFVNENLKGGYILVPFEHNIVSLKIIKATSKIHPVINNGNMQINLNLNVLSNIAEDHSNSDFMNKDIIKKIEQLENDKIKYEITLAINKSKNLNSDIFGFGSYFNMYYPKSWKNIKNNWDLYYPNIQVNINVNSTIKNIGGVYKLIER</sequence>
<keyword evidence="11" id="KW-1185">Reference proteome</keyword>
<dbReference type="InterPro" id="IPR038501">
    <property type="entry name" value="Spore_GerAC_C_sf"/>
</dbReference>
<evidence type="ECO:0000256" key="1">
    <source>
        <dbReference type="ARBA" id="ARBA00004635"/>
    </source>
</evidence>
<dbReference type="InterPro" id="IPR057336">
    <property type="entry name" value="GerAC_N"/>
</dbReference>
<organism evidence="10 11">
    <name type="scientific">Clostridium algifaecis</name>
    <dbReference type="NCBI Taxonomy" id="1472040"/>
    <lineage>
        <taxon>Bacteria</taxon>
        <taxon>Bacillati</taxon>
        <taxon>Bacillota</taxon>
        <taxon>Clostridia</taxon>
        <taxon>Eubacteriales</taxon>
        <taxon>Clostridiaceae</taxon>
        <taxon>Clostridium</taxon>
    </lineage>
</organism>
<evidence type="ECO:0000259" key="8">
    <source>
        <dbReference type="Pfam" id="PF05504"/>
    </source>
</evidence>
<evidence type="ECO:0000256" key="6">
    <source>
        <dbReference type="ARBA" id="ARBA00023139"/>
    </source>
</evidence>
<feature type="domain" description="Spore germination GerAC-like C-terminal" evidence="8">
    <location>
        <begin position="214"/>
        <end position="375"/>
    </location>
</feature>
<dbReference type="RefSeq" id="WP_209700748.1">
    <property type="nucleotide sequence ID" value="NZ_JAGGLM010000001.1"/>
</dbReference>
<keyword evidence="4" id="KW-0732">Signal</keyword>
<reference evidence="10 11" key="1">
    <citation type="submission" date="2021-03" db="EMBL/GenBank/DDBJ databases">
        <title>Genomic Encyclopedia of Type Strains, Phase IV (KMG-IV): sequencing the most valuable type-strain genomes for metagenomic binning, comparative biology and taxonomic classification.</title>
        <authorList>
            <person name="Goeker M."/>
        </authorList>
    </citation>
    <scope>NUCLEOTIDE SEQUENCE [LARGE SCALE GENOMIC DNA]</scope>
    <source>
        <strain evidence="10 11">DSM 28783</strain>
    </source>
</reference>